<comment type="subunit">
    <text evidence="5">Homodimer. Within each dimer, one monomer is responsible for RNA recognition and catalysis, while the other monomer binds to the replacement base PreQ1.</text>
</comment>
<dbReference type="RefSeq" id="WP_011102389.1">
    <property type="nucleotide sequence ID" value="NC_004572.3"/>
</dbReference>
<dbReference type="SUPFAM" id="SSF51713">
    <property type="entry name" value="tRNA-guanine transglycosylase"/>
    <property type="match status" value="1"/>
</dbReference>
<feature type="binding site" evidence="5">
    <location>
        <position position="370"/>
    </location>
    <ligand>
        <name>Zn(2+)</name>
        <dbReference type="ChEBI" id="CHEBI:29105"/>
    </ligand>
</feature>
<dbReference type="NCBIfam" id="TIGR00430">
    <property type="entry name" value="Q_tRNA_tgt"/>
    <property type="match status" value="1"/>
</dbReference>
<dbReference type="EC" id="2.4.2.29" evidence="5"/>
<keyword evidence="3 5" id="KW-0819">tRNA processing</keyword>
<dbReference type="PANTHER" id="PTHR46499:SF1">
    <property type="entry name" value="QUEUINE TRNA-RIBOSYLTRANSFERASE"/>
    <property type="match status" value="1"/>
</dbReference>
<dbReference type="GO" id="GO:0046872">
    <property type="term" value="F:metal ion binding"/>
    <property type="evidence" value="ECO:0007669"/>
    <property type="project" value="UniProtKB-KW"/>
</dbReference>
<keyword evidence="4 5" id="KW-0671">Queuosine biosynthesis</keyword>
<feature type="binding site" evidence="5">
    <location>
        <position position="339"/>
    </location>
    <ligand>
        <name>Zn(2+)</name>
        <dbReference type="ChEBI" id="CHEBI:29105"/>
    </ligand>
</feature>
<feature type="binding site" evidence="5">
    <location>
        <position position="344"/>
    </location>
    <ligand>
        <name>Zn(2+)</name>
        <dbReference type="ChEBI" id="CHEBI:29105"/>
    </ligand>
</feature>
<keyword evidence="5" id="KW-0862">Zinc</keyword>
<dbReference type="UniPathway" id="UPA00392"/>
<dbReference type="GO" id="GO:0008479">
    <property type="term" value="F:tRNA-guanosine(34) queuine transglycosylase activity"/>
    <property type="evidence" value="ECO:0007669"/>
    <property type="project" value="UniProtKB-UniRule"/>
</dbReference>
<protein>
    <recommendedName>
        <fullName evidence="5">Queuine tRNA-ribosyltransferase</fullName>
        <ecNumber evidence="5">2.4.2.29</ecNumber>
    </recommendedName>
    <alternativeName>
        <fullName evidence="5">Guanine insertion enzyme</fullName>
    </alternativeName>
    <alternativeName>
        <fullName evidence="5">tRNA-guanine transglycosylase</fullName>
    </alternativeName>
</protein>
<feature type="domain" description="tRNA-guanine(15) transglycosylase-like" evidence="6">
    <location>
        <begin position="31"/>
        <end position="403"/>
    </location>
</feature>
<dbReference type="GO" id="GO:0008616">
    <property type="term" value="P:tRNA queuosine(34) biosynthetic process"/>
    <property type="evidence" value="ECO:0007669"/>
    <property type="project" value="UniProtKB-UniRule"/>
</dbReference>
<dbReference type="OrthoDB" id="9805417at2"/>
<feature type="active site" description="Nucleophile" evidence="5">
    <location>
        <position position="301"/>
    </location>
</feature>
<evidence type="ECO:0000256" key="5">
    <source>
        <dbReference type="HAMAP-Rule" id="MF_00168"/>
    </source>
</evidence>
<dbReference type="InterPro" id="IPR036511">
    <property type="entry name" value="TGT-like_sf"/>
</dbReference>
<evidence type="ECO:0000256" key="2">
    <source>
        <dbReference type="ARBA" id="ARBA00022679"/>
    </source>
</evidence>
<keyword evidence="2 5" id="KW-0808">Transferase</keyword>
<dbReference type="InterPro" id="IPR002616">
    <property type="entry name" value="tRNA_ribo_trans-like"/>
</dbReference>
<dbReference type="Gene3D" id="3.20.20.105">
    <property type="entry name" value="Queuine tRNA-ribosyltransferase-like"/>
    <property type="match status" value="1"/>
</dbReference>
<dbReference type="PANTHER" id="PTHR46499">
    <property type="entry name" value="QUEUINE TRNA-RIBOSYLTRANSFERASE"/>
    <property type="match status" value="1"/>
</dbReference>
<dbReference type="eggNOG" id="COG0343">
    <property type="taxonomic scope" value="Bacteria"/>
</dbReference>
<evidence type="ECO:0000256" key="1">
    <source>
        <dbReference type="ARBA" id="ARBA00022676"/>
    </source>
</evidence>
<dbReference type="STRING" id="203267.TWT_152"/>
<evidence type="ECO:0000259" key="6">
    <source>
        <dbReference type="Pfam" id="PF01702"/>
    </source>
</evidence>
<proteinExistence type="inferred from homology"/>
<keyword evidence="8" id="KW-1185">Reference proteome</keyword>
<feature type="binding site" evidence="5">
    <location>
        <position position="341"/>
    </location>
    <ligand>
        <name>Zn(2+)</name>
        <dbReference type="ChEBI" id="CHEBI:29105"/>
    </ligand>
</feature>
<dbReference type="NCBIfam" id="TIGR00449">
    <property type="entry name" value="tgt_general"/>
    <property type="match status" value="1"/>
</dbReference>
<reference evidence="7 8" key="1">
    <citation type="journal article" date="2003" name="Genome Res.">
        <title>Tropheryma whipplei twist: a human pathogenic Actinobacteria with a reduced genome.</title>
        <authorList>
            <person name="Raoult D."/>
            <person name="Ogata H."/>
            <person name="Audic S."/>
            <person name="Robert C."/>
            <person name="Suhre K."/>
            <person name="Drancourt M."/>
            <person name="Claverie J.-M."/>
        </authorList>
    </citation>
    <scope>NUCLEOTIDE SEQUENCE [LARGE SCALE GENOMIC DNA]</scope>
    <source>
        <strain evidence="7 8">Twist</strain>
    </source>
</reference>
<keyword evidence="1 5" id="KW-0328">Glycosyltransferase</keyword>
<feature type="binding site" evidence="5">
    <location>
        <position position="227"/>
    </location>
    <ligand>
        <name>substrate</name>
    </ligand>
</feature>
<feature type="region of interest" description="RNA binding; important for wobble base 34 recognition" evidence="5">
    <location>
        <begin position="306"/>
        <end position="310"/>
    </location>
</feature>
<accession>Q83GU0</accession>
<dbReference type="GO" id="GO:0005737">
    <property type="term" value="C:cytoplasm"/>
    <property type="evidence" value="ECO:0007669"/>
    <property type="project" value="TreeGrafter"/>
</dbReference>
<feature type="binding site" evidence="5">
    <location>
        <position position="254"/>
    </location>
    <ligand>
        <name>substrate</name>
    </ligand>
</feature>
<dbReference type="HAMAP" id="MF_00168">
    <property type="entry name" value="Q_tRNA_Tgt"/>
    <property type="match status" value="1"/>
</dbReference>
<evidence type="ECO:0000313" key="8">
    <source>
        <dbReference type="Proteomes" id="UP000002200"/>
    </source>
</evidence>
<comment type="cofactor">
    <cofactor evidence="5">
        <name>Zn(2+)</name>
        <dbReference type="ChEBI" id="CHEBI:29105"/>
    </cofactor>
    <text evidence="5">Binds 1 zinc ion per subunit.</text>
</comment>
<dbReference type="InterPro" id="IPR050076">
    <property type="entry name" value="ArchSynthase1/Queuine_TRR"/>
</dbReference>
<dbReference type="EMBL" id="AE014184">
    <property type="protein sequence ID" value="AAO44249.1"/>
    <property type="molecule type" value="Genomic_DNA"/>
</dbReference>
<name>Q83GU0_TROWT</name>
<feature type="binding site" evidence="5">
    <location>
        <position position="185"/>
    </location>
    <ligand>
        <name>substrate</name>
    </ligand>
</feature>
<comment type="caution">
    <text evidence="5">Lacks conserved residue(s) required for the propagation of feature annotation.</text>
</comment>
<evidence type="ECO:0000313" key="7">
    <source>
        <dbReference type="EMBL" id="AAO44249.1"/>
    </source>
</evidence>
<keyword evidence="5" id="KW-0479">Metal-binding</keyword>
<dbReference type="HOGENOM" id="CLU_022060_0_1_11"/>
<comment type="pathway">
    <text evidence="5">tRNA modification; tRNA-queuosine biosynthesis.</text>
</comment>
<feature type="binding site" evidence="5">
    <location>
        <begin position="108"/>
        <end position="112"/>
    </location>
    <ligand>
        <name>substrate</name>
    </ligand>
</feature>
<evidence type="ECO:0000256" key="4">
    <source>
        <dbReference type="ARBA" id="ARBA00022785"/>
    </source>
</evidence>
<evidence type="ECO:0000256" key="3">
    <source>
        <dbReference type="ARBA" id="ARBA00022694"/>
    </source>
</evidence>
<dbReference type="KEGG" id="twh:TWT_152"/>
<dbReference type="AlphaFoldDB" id="Q83GU0"/>
<dbReference type="Pfam" id="PF01702">
    <property type="entry name" value="TGT"/>
    <property type="match status" value="1"/>
</dbReference>
<comment type="catalytic activity">
    <reaction evidence="5">
        <text>7-aminomethyl-7-carbaguanine + guanosine(34) in tRNA = 7-aminomethyl-7-carbaguanosine(34) in tRNA + guanine</text>
        <dbReference type="Rhea" id="RHEA:24104"/>
        <dbReference type="Rhea" id="RHEA-COMP:10341"/>
        <dbReference type="Rhea" id="RHEA-COMP:10342"/>
        <dbReference type="ChEBI" id="CHEBI:16235"/>
        <dbReference type="ChEBI" id="CHEBI:58703"/>
        <dbReference type="ChEBI" id="CHEBI:74269"/>
        <dbReference type="ChEBI" id="CHEBI:82833"/>
        <dbReference type="EC" id="2.4.2.29"/>
    </reaction>
</comment>
<organism evidence="7 8">
    <name type="scientific">Tropheryma whipplei (strain Twist)</name>
    <name type="common">Whipple's bacillus</name>
    <dbReference type="NCBI Taxonomy" id="203267"/>
    <lineage>
        <taxon>Bacteria</taxon>
        <taxon>Bacillati</taxon>
        <taxon>Actinomycetota</taxon>
        <taxon>Actinomycetes</taxon>
        <taxon>Micrococcales</taxon>
        <taxon>Tropherymataceae</taxon>
        <taxon>Tropheryma</taxon>
    </lineage>
</organism>
<comment type="function">
    <text evidence="5">Catalyzes the base-exchange of a guanine (G) residue with the queuine precursor 7-aminomethyl-7-deazaguanine (PreQ1) at position 34 (anticodon wobble position) in tRNAs with GU(N) anticodons (tRNA-Asp, -Asn, -His and -Tyr). Catalysis occurs through a double-displacement mechanism. The nucleophile active site attacks the C1' of nucleotide 34 to detach the guanine base from the RNA, forming a covalent enzyme-RNA intermediate. The proton acceptor active site deprotonates the incoming PreQ1, allowing a nucleophilic attack on the C1' of the ribose to form the product. After dissociation, two additional enzymatic reactions on the tRNA convert PreQ1 to queuine (Q), resulting in the hypermodified nucleoside queuosine (7-(((4,5-cis-dihydroxy-2-cyclopenten-1-yl)amino)methyl)-7-deazaguanosine).</text>
</comment>
<sequence length="404" mass="45689">MLDLPVWGNYITGWSIGRWSMFSVLKQTEYGRTGIISTCNGQIHTPAFIPVATKASIKGVLPEQMKQLGAQGLLANAYHLYLRPGPDTIAAAGGLSRFMSWNGPTFTDSGGFQVMSLGRGGKKVISMEVPDNTWESNIRKTSLIRIDDQGVWFRSHIDGSQHRFTPEESIRVQNKIGADIIFAFDQLTTLDDSRAVQEYALERTRLWAERCLNQHSKEDQALFAVIQGANYRDLREKACRDLGQMGFDGFGIGGALEKSRIREIITWCTRKLPEEKPRHLLGISEPNDLMNAIEAGIDTFDCVSPTRVARNTAFYTPSGRKNLRRKMYRNDFSPLVEGCACYACSNFTRAYIHHLFRAKEMCAATLTSIHNEYFIVSMVDGARKAIDEGYFREYKGKILREYYK</sequence>
<gene>
    <name evidence="5 7" type="primary">tgt</name>
    <name evidence="7" type="ordered locus">TWT_152</name>
</gene>
<feature type="active site" description="Proton acceptor" evidence="5">
    <location>
        <position position="108"/>
    </location>
</feature>
<comment type="similarity">
    <text evidence="5">Belongs to the queuine tRNA-ribosyltransferase family.</text>
</comment>
<dbReference type="InterPro" id="IPR004803">
    <property type="entry name" value="TGT"/>
</dbReference>
<dbReference type="Proteomes" id="UP000002200">
    <property type="component" value="Chromosome"/>
</dbReference>